<sequence>MALNFTEQFDMSGYVAVVTGGGTGLGSYMATSLAKNGAKVYITGRRAEVLTKLAESFQGPGSIIPLPMDVTDEESIKKGVQVVTEKEGKLDILINNAGTNTSPSQPDFPAKGMEYFSQGKLPYELETFEGWNYLFKLNTLAPFFVTTAFMDLLIKGAVGKGKKTSVVINISSNSTALKVAFPAGSVSYPITKAALEHMTTFMAGDLAQRKIPVRVVALAPGVFPSEGLSDALLEEYKDKAFPGFLSPAPLLRWGKPEELALSANYLVANEYVNGTVLRLDGGFSLVNL</sequence>
<dbReference type="CDD" id="cd05233">
    <property type="entry name" value="SDR_c"/>
    <property type="match status" value="1"/>
</dbReference>
<dbReference type="InterPro" id="IPR052178">
    <property type="entry name" value="Sec_Metab_Biosynth_SDR"/>
</dbReference>
<evidence type="ECO:0000256" key="2">
    <source>
        <dbReference type="ARBA" id="ARBA00022857"/>
    </source>
</evidence>
<organism evidence="5 6">
    <name type="scientific">Gymnopus androsaceus JB14</name>
    <dbReference type="NCBI Taxonomy" id="1447944"/>
    <lineage>
        <taxon>Eukaryota</taxon>
        <taxon>Fungi</taxon>
        <taxon>Dikarya</taxon>
        <taxon>Basidiomycota</taxon>
        <taxon>Agaricomycotina</taxon>
        <taxon>Agaricomycetes</taxon>
        <taxon>Agaricomycetidae</taxon>
        <taxon>Agaricales</taxon>
        <taxon>Marasmiineae</taxon>
        <taxon>Omphalotaceae</taxon>
        <taxon>Gymnopus</taxon>
    </lineage>
</organism>
<dbReference type="InterPro" id="IPR002347">
    <property type="entry name" value="SDR_fam"/>
</dbReference>
<gene>
    <name evidence="5" type="ORF">BT96DRAFT_827118</name>
</gene>
<dbReference type="EMBL" id="ML769542">
    <property type="protein sequence ID" value="KAE9394834.1"/>
    <property type="molecule type" value="Genomic_DNA"/>
</dbReference>
<keyword evidence="3" id="KW-0560">Oxidoreductase</keyword>
<dbReference type="PANTHER" id="PTHR43618">
    <property type="entry name" value="7-ALPHA-HYDROXYSTEROID DEHYDROGENASE"/>
    <property type="match status" value="1"/>
</dbReference>
<dbReference type="SUPFAM" id="SSF51735">
    <property type="entry name" value="NAD(P)-binding Rossmann-fold domains"/>
    <property type="match status" value="1"/>
</dbReference>
<comment type="similarity">
    <text evidence="1 4">Belongs to the short-chain dehydrogenases/reductases (SDR) family.</text>
</comment>
<dbReference type="AlphaFoldDB" id="A0A6A4HC18"/>
<keyword evidence="6" id="KW-1185">Reference proteome</keyword>
<protein>
    <submittedName>
        <fullName evidence="5">Short-chain dehydrogenase</fullName>
    </submittedName>
</protein>
<evidence type="ECO:0000313" key="5">
    <source>
        <dbReference type="EMBL" id="KAE9394834.1"/>
    </source>
</evidence>
<name>A0A6A4HC18_9AGAR</name>
<evidence type="ECO:0000256" key="1">
    <source>
        <dbReference type="ARBA" id="ARBA00006484"/>
    </source>
</evidence>
<evidence type="ECO:0000313" key="6">
    <source>
        <dbReference type="Proteomes" id="UP000799118"/>
    </source>
</evidence>
<dbReference type="OrthoDB" id="3819888at2759"/>
<dbReference type="PANTHER" id="PTHR43618:SF4">
    <property type="entry name" value="SHORT CHAIN DEHYDROGENASE_REDUCTASE FAMILY (AFU_ORTHOLOGUE AFUA_7G04540)"/>
    <property type="match status" value="1"/>
</dbReference>
<evidence type="ECO:0000256" key="4">
    <source>
        <dbReference type="RuleBase" id="RU000363"/>
    </source>
</evidence>
<dbReference type="Gene3D" id="3.40.50.720">
    <property type="entry name" value="NAD(P)-binding Rossmann-like Domain"/>
    <property type="match status" value="1"/>
</dbReference>
<accession>A0A6A4HC18</accession>
<dbReference type="GO" id="GO:0016491">
    <property type="term" value="F:oxidoreductase activity"/>
    <property type="evidence" value="ECO:0007669"/>
    <property type="project" value="UniProtKB-KW"/>
</dbReference>
<proteinExistence type="inferred from homology"/>
<dbReference type="Pfam" id="PF00106">
    <property type="entry name" value="adh_short"/>
    <property type="match status" value="1"/>
</dbReference>
<dbReference type="Proteomes" id="UP000799118">
    <property type="component" value="Unassembled WGS sequence"/>
</dbReference>
<dbReference type="InterPro" id="IPR036291">
    <property type="entry name" value="NAD(P)-bd_dom_sf"/>
</dbReference>
<keyword evidence="2" id="KW-0521">NADP</keyword>
<evidence type="ECO:0000256" key="3">
    <source>
        <dbReference type="ARBA" id="ARBA00023002"/>
    </source>
</evidence>
<reference evidence="5" key="1">
    <citation type="journal article" date="2019" name="Environ. Microbiol.">
        <title>Fungal ecological strategies reflected in gene transcription - a case study of two litter decomposers.</title>
        <authorList>
            <person name="Barbi F."/>
            <person name="Kohler A."/>
            <person name="Barry K."/>
            <person name="Baskaran P."/>
            <person name="Daum C."/>
            <person name="Fauchery L."/>
            <person name="Ihrmark K."/>
            <person name="Kuo A."/>
            <person name="LaButti K."/>
            <person name="Lipzen A."/>
            <person name="Morin E."/>
            <person name="Grigoriev I.V."/>
            <person name="Henrissat B."/>
            <person name="Lindahl B."/>
            <person name="Martin F."/>
        </authorList>
    </citation>
    <scope>NUCLEOTIDE SEQUENCE</scope>
    <source>
        <strain evidence="5">JB14</strain>
    </source>
</reference>
<dbReference type="PRINTS" id="PR00081">
    <property type="entry name" value="GDHRDH"/>
</dbReference>
<dbReference type="PRINTS" id="PR00080">
    <property type="entry name" value="SDRFAMILY"/>
</dbReference>